<keyword evidence="9" id="KW-0863">Zinc-finger</keyword>
<comment type="subcellular location">
    <subcellularLocation>
        <location evidence="1">Membrane</location>
        <topology evidence="1">Multi-pass membrane protein</topology>
    </subcellularLocation>
</comment>
<dbReference type="InterPro" id="IPR018490">
    <property type="entry name" value="cNMP-bd_dom_sf"/>
</dbReference>
<dbReference type="InterPro" id="IPR018488">
    <property type="entry name" value="cNMP-bd_CS"/>
</dbReference>
<evidence type="ECO:0000313" key="14">
    <source>
        <dbReference type="Proteomes" id="UP000243217"/>
    </source>
</evidence>
<dbReference type="PROSITE" id="PS50042">
    <property type="entry name" value="CNMP_BINDING_3"/>
    <property type="match status" value="4"/>
</dbReference>
<dbReference type="InterPro" id="IPR005821">
    <property type="entry name" value="Ion_trans_dom"/>
</dbReference>
<sequence>TKVFFTPMQGPTEEQTTPENSFTIKRNINHASTSNLLHIKAKKEATKRLSMFDNAKEVNTIRGRTRRLTMEAKEWVLSRSSRKSSQESKRVSIVKLVGSTFGVESLGTFELKLHRATQSWEIRRLDTKTLDPNALWISIWQTLLLCIVLYDALVIPFMICLYDINSSVCDVNLMYTAMLAADIFFLFDIFIQMHLGYYKNGDLIRNPVLTRRRYLLSKEFLLDALAIVPIYFAAIQIDCGTMNLNKLVRLRKVPTYTIEFDKIFARHFRFCKVVKVVIVSYFFGHYMACLYLSFGFSKGDEHDKWKLAPMYDNSFVTQYFAALYWSLGIISKCVEGEVPMTVLQTLFMHFVMFGGFLLFVYICGTLFMMSKCDTANQEELDAKVNQLRYVLSYHDVPKDLQDRAVEYIENGFRSGDTTDRSNMKLLCPSIAKDVKFTMLKEMVARVPFFQRCSNSFLRALIDLTETEAMPTNFTVIQEGDFGDTMYFVQSGVLLITLDNIKIKELRKGNSFGELSLFTNRARSASVVTTTFCILHKLGRLQVHQVLSAYPEFENGILDSVTKLLQEFDGENHKLVDPKRRSSVRHTLQGAGEIEKIVKIKKAPQAIIKENTRPMTTILRSSTISRLQRGSPSISGLRSRAKSLSSIQPNPSVLIFKHEEPYWKCFLLSTPIIRKSAIRRYWLFTIAATMWYNVFIVTLLNSFTAIGYPPYILLLNTFADIVYFGDIYAHLNLSYIVEAEMIMDPVQCARHYVSKYFYFDVFCAFPWWIFQPSKHLIFRSIRLFRCYHLLHEFTEITYLIRITSRRRIMILGFGLFMSYHLTACLAQFYALFAGYSHGNEGWLPPVSLAITWNYERATYVNDTTNEAIDFHIATEVISKQYLRALYYGAICVTNLGLPFDPEHFGEYLMSFIFMLTGMLLISVLIDEVQKRVTASALEQMEFLTKRSRIEHFLKNHKVPVPIHRRASAYLDFWWSIHRGANINDLAKELPNNLQRDIYSFICRPFLDVLARLDKIKEAFPRVSTIFLDNVYILLYGQGEMIYQRSDHADCLYMVLQGHVASYESQRASVGTSFGELGPGDIFGLAALEINNENAVYTDYATARSSCAIACITRENLERMNEIYSRFCINLKERVQKGQARRMEVVTRTRLEAVNKAHQMKTYVINPDTTYFVIWEIFVLFGIIFDCTSIPFYLAFGHAAAHPALRIFDIVFEIAFFIDILIKFRTGYWEYGNKIMDTARIRKRYGLSMNFLVDILAVIPLFVLNYTGYDAVELWHINKLLRLFKLSNQLNYIERHFYTISIQLRVFKIVFYIYLLAHYVGCAWYGFASNLELSDTNSTFGESTWLPSVNESLNLPNASISMIYAHSYYWGLGMLVGFQPGQHPDTSAESVFTIIVQTLGVFMLAYVIGNLLDIAKIMDGNNRMFYSNLNYVRKLIKYFDFSDEVESRVQHFYFYRLFHSIHEEHVLAKCLPPTLLADIRLFLLTPMLNKVPFFQEEHASSNITRVLVSRMTQILVTRGEVVCHQNEIGMEMFFVFAGCLEVYVAKNSTELQVTSPLGIYTFAAIAKGNKVNEINGGSFFGEKSLFSNQPRNASIEAKTFCTLFRLSRQHLEAVFAQYPEWKAKVMQIVKLLYKEQGKMQRDRITSQPLSSTKEQLSDLLVRRSSKMILNKVQPLQGSETQKHPHGKLRRQSSSFVTVLDVVRRGKGAHVPTTFHGRLAAALRVEAQSPFFRGFLRVLCCSILYNSVSIPFLLTFGHQGISDLAFALVMVANVLTDCAFLYDIWFKRHIIETPATREFYEQSVFPQGGIAFDIVCVLPFDYLLGPLFGWSSILRFNRFLKLKYFSHSVHEIHRFSMSYEVNRLALLGLYYILCVYWTACAYFGLTIVEGYGTSWESFLPSSDFQVDDDNPDSHHLLYQWLRCMYFATNMYTGAGIVHEPDSLLQYAFVFIVSIFGVFVLSYIIGEASSLFIYLIQNEVDFKISQMNLIEYMRRKRMDSVMETRIQTFLSYWWASQRGVGYQAILEQLPSRIRCQAVIQITRLSLSRFSMKYLRPLCPDATGIELVIYSIAQRLTFEGYPVGESVIVQGNIGKTMYFISKGTLISASTSADFLPSRFADGQFFGEEGFLGASVCQYSIVTLQACDLLSLTSSDFLSALHEHPLFFESTLIARDVVNRMTTCAANATTAPNPNELIWASVCAHAPELNYVKATLSEESTPMFENFVKLFVSHSAAEYMGTKWHKPLMCKRCDSDVAVYYCAECVQTMCAECSNKIHGDPQYSAHLQTITEISFYHCAIKDDMPSTVAPMTAPTAMDIPTTISTQESTSTTSLSESALLLSRVLERETRKQSVIKRVRKRRDAATTHTLNTGPAPRSLWGVVRKATLSRSSNVLKLKSKAISQNTLQISGLTSVNGLPSFPVASTSLRQRIWSLFHDPMSSTLARYVSIVLLGAVFVGSTIFIMQTEPSLASISPQLTMHTCIYLFSAEFAIRILCTPSYLDFFRDFFNYIDLISILPYYIELILNTKSASSVGVIRIMRLLRVARILKLSRYTSSIQTFMKAMSLSAKPLFMLMFLVAIAMIVFSSAVYFAEYTESGCRAPQYSKLCDPDQLPPPPDPFHSIAATFWWCIVSMTTVGYGDEVPVTPWGKFIASIAMMSGM</sequence>
<feature type="non-terminal residue" evidence="13">
    <location>
        <position position="2656"/>
    </location>
</feature>
<dbReference type="CDD" id="cd00038">
    <property type="entry name" value="CAP_ED"/>
    <property type="match status" value="4"/>
</dbReference>
<feature type="transmembrane region" description="Helical" evidence="10">
    <location>
        <begin position="680"/>
        <end position="699"/>
    </location>
</feature>
<feature type="non-terminal residue" evidence="13">
    <location>
        <position position="1"/>
    </location>
</feature>
<proteinExistence type="predicted"/>
<feature type="domain" description="Cyclic nucleotide-binding" evidence="11">
    <location>
        <begin position="1505"/>
        <end position="1613"/>
    </location>
</feature>
<feature type="transmembrane region" description="Helical" evidence="10">
    <location>
        <begin position="171"/>
        <end position="191"/>
    </location>
</feature>
<keyword evidence="14" id="KW-1185">Reference proteome</keyword>
<keyword evidence="3 10" id="KW-0812">Transmembrane</keyword>
<feature type="domain" description="B box-type" evidence="12">
    <location>
        <begin position="2239"/>
        <end position="2280"/>
    </location>
</feature>
<feature type="transmembrane region" description="Helical" evidence="10">
    <location>
        <begin position="346"/>
        <end position="369"/>
    </location>
</feature>
<feature type="transmembrane region" description="Helical" evidence="10">
    <location>
        <begin position="1761"/>
        <end position="1779"/>
    </location>
</feature>
<dbReference type="InterPro" id="IPR000315">
    <property type="entry name" value="Znf_B-box"/>
</dbReference>
<dbReference type="PANTHER" id="PTHR45638">
    <property type="entry name" value="CYCLIC NUCLEOTIDE-GATED CATION CHANNEL SUBUNIT A"/>
    <property type="match status" value="1"/>
</dbReference>
<evidence type="ECO:0000256" key="3">
    <source>
        <dbReference type="ARBA" id="ARBA00022692"/>
    </source>
</evidence>
<name>A0A1V9Z9D5_9STRA</name>
<feature type="transmembrane region" description="Helical" evidence="10">
    <location>
        <begin position="1731"/>
        <end position="1755"/>
    </location>
</feature>
<dbReference type="Pfam" id="PF00027">
    <property type="entry name" value="cNMP_binding"/>
    <property type="match status" value="4"/>
</dbReference>
<dbReference type="GO" id="GO:0008270">
    <property type="term" value="F:zinc ion binding"/>
    <property type="evidence" value="ECO:0007669"/>
    <property type="project" value="UniProtKB-KW"/>
</dbReference>
<dbReference type="PROSITE" id="PS00888">
    <property type="entry name" value="CNMP_BINDING_1"/>
    <property type="match status" value="2"/>
</dbReference>
<dbReference type="Pfam" id="PF00520">
    <property type="entry name" value="Ion_trans"/>
    <property type="match status" value="3"/>
</dbReference>
<dbReference type="PANTHER" id="PTHR45638:SF11">
    <property type="entry name" value="CYCLIC NUCLEOTIDE-GATED CATION CHANNEL SUBUNIT A"/>
    <property type="match status" value="1"/>
</dbReference>
<dbReference type="InterPro" id="IPR027359">
    <property type="entry name" value="Volt_channel_dom_sf"/>
</dbReference>
<evidence type="ECO:0000256" key="9">
    <source>
        <dbReference type="PROSITE-ProRule" id="PRU00024"/>
    </source>
</evidence>
<keyword evidence="8" id="KW-0407">Ion channel</keyword>
<evidence type="ECO:0000259" key="11">
    <source>
        <dbReference type="PROSITE" id="PS50042"/>
    </source>
</evidence>
<feature type="transmembrane region" description="Helical" evidence="10">
    <location>
        <begin position="276"/>
        <end position="296"/>
    </location>
</feature>
<dbReference type="PRINTS" id="PR00169">
    <property type="entry name" value="KCHANNEL"/>
</dbReference>
<dbReference type="Gene3D" id="1.20.120.350">
    <property type="entry name" value="Voltage-gated potassium channels. Chain C"/>
    <property type="match status" value="1"/>
</dbReference>
<reference evidence="13 14" key="1">
    <citation type="journal article" date="2014" name="Genome Biol. Evol.">
        <title>The secreted proteins of Achlya hypogyna and Thraustotheca clavata identify the ancestral oomycete secretome and reveal gene acquisitions by horizontal gene transfer.</title>
        <authorList>
            <person name="Misner I."/>
            <person name="Blouin N."/>
            <person name="Leonard G."/>
            <person name="Richards T.A."/>
            <person name="Lane C.E."/>
        </authorList>
    </citation>
    <scope>NUCLEOTIDE SEQUENCE [LARGE SCALE GENOMIC DNA]</scope>
    <source>
        <strain evidence="13 14">ATCC 34112</strain>
    </source>
</reference>
<dbReference type="InterPro" id="IPR014710">
    <property type="entry name" value="RmlC-like_jellyroll"/>
</dbReference>
<evidence type="ECO:0000256" key="5">
    <source>
        <dbReference type="ARBA" id="ARBA00023065"/>
    </source>
</evidence>
<feature type="transmembrane region" description="Helical" evidence="10">
    <location>
        <begin position="807"/>
        <end position="831"/>
    </location>
</feature>
<dbReference type="SMART" id="SM00100">
    <property type="entry name" value="cNMP"/>
    <property type="match status" value="4"/>
</dbReference>
<keyword evidence="4 10" id="KW-1133">Transmembrane helix</keyword>
<dbReference type="SUPFAM" id="SSF51206">
    <property type="entry name" value="cAMP-binding domain-like"/>
    <property type="match status" value="4"/>
</dbReference>
<accession>A0A1V9Z9D5</accession>
<dbReference type="SUPFAM" id="SSF81324">
    <property type="entry name" value="Voltage-gated potassium channels"/>
    <property type="match status" value="5"/>
</dbReference>
<gene>
    <name evidence="13" type="ORF">THRCLA_08167</name>
</gene>
<evidence type="ECO:0000256" key="2">
    <source>
        <dbReference type="ARBA" id="ARBA00022448"/>
    </source>
</evidence>
<feature type="transmembrane region" description="Helical" evidence="10">
    <location>
        <begin position="1389"/>
        <end position="1413"/>
    </location>
</feature>
<feature type="transmembrane region" description="Helical" evidence="10">
    <location>
        <begin position="1940"/>
        <end position="1961"/>
    </location>
</feature>
<dbReference type="Proteomes" id="UP000243217">
    <property type="component" value="Unassembled WGS sequence"/>
</dbReference>
<keyword evidence="7" id="KW-1071">Ligand-gated ion channel</keyword>
<evidence type="ECO:0000259" key="12">
    <source>
        <dbReference type="PROSITE" id="PS50119"/>
    </source>
</evidence>
<evidence type="ECO:0000256" key="4">
    <source>
        <dbReference type="ARBA" id="ARBA00022989"/>
    </source>
</evidence>
<dbReference type="InterPro" id="IPR050866">
    <property type="entry name" value="CNG_cation_channel"/>
</dbReference>
<organism evidence="13 14">
    <name type="scientific">Thraustotheca clavata</name>
    <dbReference type="NCBI Taxonomy" id="74557"/>
    <lineage>
        <taxon>Eukaryota</taxon>
        <taxon>Sar</taxon>
        <taxon>Stramenopiles</taxon>
        <taxon>Oomycota</taxon>
        <taxon>Saprolegniomycetes</taxon>
        <taxon>Saprolegniales</taxon>
        <taxon>Achlyaceae</taxon>
        <taxon>Thraustotheca</taxon>
    </lineage>
</organism>
<keyword evidence="6 10" id="KW-0472">Membrane</keyword>
<feature type="transmembrane region" description="Helical" evidence="10">
    <location>
        <begin position="316"/>
        <end position="334"/>
    </location>
</feature>
<feature type="transmembrane region" description="Helical" evidence="10">
    <location>
        <begin position="2566"/>
        <end position="2587"/>
    </location>
</feature>
<dbReference type="InterPro" id="IPR000595">
    <property type="entry name" value="cNMP-bd_dom"/>
</dbReference>
<dbReference type="OrthoDB" id="421226at2759"/>
<dbReference type="GO" id="GO:0016020">
    <property type="term" value="C:membrane"/>
    <property type="evidence" value="ECO:0007669"/>
    <property type="project" value="UniProtKB-SubCell"/>
</dbReference>
<evidence type="ECO:0000313" key="13">
    <source>
        <dbReference type="EMBL" id="OQR94460.1"/>
    </source>
</evidence>
<feature type="domain" description="Cyclic nucleotide-binding" evidence="11">
    <location>
        <begin position="2067"/>
        <end position="2155"/>
    </location>
</feature>
<dbReference type="GO" id="GO:0005221">
    <property type="term" value="F:intracellularly cyclic nucleotide-activated monoatomic cation channel activity"/>
    <property type="evidence" value="ECO:0007669"/>
    <property type="project" value="InterPro"/>
</dbReference>
<keyword evidence="2" id="KW-0813">Transport</keyword>
<feature type="transmembrane region" description="Helical" evidence="10">
    <location>
        <begin position="134"/>
        <end position="159"/>
    </location>
</feature>
<dbReference type="Gene3D" id="2.60.120.10">
    <property type="entry name" value="Jelly Rolls"/>
    <property type="match status" value="4"/>
</dbReference>
<dbReference type="Gene3D" id="1.10.287.70">
    <property type="match status" value="5"/>
</dbReference>
<evidence type="ECO:0000256" key="10">
    <source>
        <dbReference type="SAM" id="Phobius"/>
    </source>
</evidence>
<evidence type="ECO:0000256" key="8">
    <source>
        <dbReference type="ARBA" id="ARBA00023303"/>
    </source>
</evidence>
<dbReference type="STRING" id="74557.A0A1V9Z9D5"/>
<evidence type="ECO:0000256" key="6">
    <source>
        <dbReference type="ARBA" id="ARBA00023136"/>
    </source>
</evidence>
<keyword evidence="9" id="KW-0862">Zinc</keyword>
<dbReference type="PROSITE" id="PS50119">
    <property type="entry name" value="ZF_BBOX"/>
    <property type="match status" value="1"/>
</dbReference>
<protein>
    <submittedName>
        <fullName evidence="13">Voltage-gated Ion Channel (VIC) Superfamily</fullName>
    </submittedName>
</protein>
<dbReference type="Gene3D" id="1.10.287.630">
    <property type="entry name" value="Helix hairpin bin"/>
    <property type="match status" value="2"/>
</dbReference>
<keyword evidence="9" id="KW-0479">Metal-binding</keyword>
<comment type="caution">
    <text evidence="13">The sequence shown here is derived from an EMBL/GenBank/DDBJ whole genome shotgun (WGS) entry which is preliminary data.</text>
</comment>
<feature type="transmembrane region" description="Helical" evidence="10">
    <location>
        <begin position="906"/>
        <end position="924"/>
    </location>
</feature>
<feature type="transmembrane region" description="Helical" evidence="10">
    <location>
        <begin position="1861"/>
        <end position="1882"/>
    </location>
</feature>
<feature type="domain" description="Cyclic nucleotide-binding" evidence="11">
    <location>
        <begin position="1025"/>
        <end position="1118"/>
    </location>
</feature>
<dbReference type="GO" id="GO:0044877">
    <property type="term" value="F:protein-containing complex binding"/>
    <property type="evidence" value="ECO:0007669"/>
    <property type="project" value="TreeGrafter"/>
</dbReference>
<feature type="transmembrane region" description="Helical" evidence="10">
    <location>
        <begin position="1243"/>
        <end position="1264"/>
    </location>
</feature>
<dbReference type="PROSITE" id="PS00889">
    <property type="entry name" value="CNMP_BINDING_2"/>
    <property type="match status" value="1"/>
</dbReference>
<dbReference type="EMBL" id="JNBS01002184">
    <property type="protein sequence ID" value="OQR94460.1"/>
    <property type="molecule type" value="Genomic_DNA"/>
</dbReference>
<feature type="transmembrane region" description="Helical" evidence="10">
    <location>
        <begin position="1203"/>
        <end position="1222"/>
    </location>
</feature>
<evidence type="ECO:0000256" key="7">
    <source>
        <dbReference type="ARBA" id="ARBA00023286"/>
    </source>
</evidence>
<feature type="transmembrane region" description="Helical" evidence="10">
    <location>
        <begin position="1307"/>
        <end position="1329"/>
    </location>
</feature>
<evidence type="ECO:0000256" key="1">
    <source>
        <dbReference type="ARBA" id="ARBA00004141"/>
    </source>
</evidence>
<feature type="transmembrane region" description="Helical" evidence="10">
    <location>
        <begin position="1168"/>
        <end position="1191"/>
    </location>
</feature>
<dbReference type="CDD" id="cd19757">
    <property type="entry name" value="Bbox1"/>
    <property type="match status" value="1"/>
</dbReference>
<feature type="domain" description="Cyclic nucleotide-binding" evidence="11">
    <location>
        <begin position="448"/>
        <end position="546"/>
    </location>
</feature>
<keyword evidence="5" id="KW-0406">Ion transport</keyword>